<dbReference type="Proteomes" id="UP001069090">
    <property type="component" value="Unassembled WGS sequence"/>
</dbReference>
<sequence>MAEFSHPRCKILVMAKAPVAGQVKTRLQPQLSPQQSAQLHEALLAHCLAMLQRASLAPVQLCYAGEHSCWQQLQQRYQLALDLELVPQGGGDLGQRMAGMAQHALAAGAETVVILGADCPFIAGGYIEQALQRLQQGAEVVFGPAQDGGYVLLAFRQLWPQLFADISWGSERVLAQSCRALSCRYHCLPPLADIDRPEDLPLLAALPALKHWAV</sequence>
<name>A0A9J6RHB0_9GAMM</name>
<dbReference type="AlphaFoldDB" id="A0A9J6RHB0"/>
<comment type="caution">
    <text evidence="1">The sequence shown here is derived from an EMBL/GenBank/DDBJ whole genome shotgun (WGS) entry which is preliminary data.</text>
</comment>
<dbReference type="NCBIfam" id="TIGR04282">
    <property type="entry name" value="glyco_like_cofC"/>
    <property type="match status" value="1"/>
</dbReference>
<evidence type="ECO:0000313" key="2">
    <source>
        <dbReference type="Proteomes" id="UP001069090"/>
    </source>
</evidence>
<organism evidence="1 2">
    <name type="scientific">Dasania phycosphaerae</name>
    <dbReference type="NCBI Taxonomy" id="2950436"/>
    <lineage>
        <taxon>Bacteria</taxon>
        <taxon>Pseudomonadati</taxon>
        <taxon>Pseudomonadota</taxon>
        <taxon>Gammaproteobacteria</taxon>
        <taxon>Cellvibrionales</taxon>
        <taxon>Spongiibacteraceae</taxon>
        <taxon>Dasania</taxon>
    </lineage>
</organism>
<proteinExistence type="predicted"/>
<gene>
    <name evidence="1" type="ORF">O0V09_01400</name>
</gene>
<dbReference type="RefSeq" id="WP_258329982.1">
    <property type="nucleotide sequence ID" value="NZ_JAPTGG010000001.1"/>
</dbReference>
<dbReference type="SUPFAM" id="SSF53448">
    <property type="entry name" value="Nucleotide-diphospho-sugar transferases"/>
    <property type="match status" value="1"/>
</dbReference>
<dbReference type="Gene3D" id="3.90.550.10">
    <property type="entry name" value="Spore Coat Polysaccharide Biosynthesis Protein SpsA, Chain A"/>
    <property type="match status" value="1"/>
</dbReference>
<evidence type="ECO:0000313" key="1">
    <source>
        <dbReference type="EMBL" id="MCZ0863835.1"/>
    </source>
</evidence>
<dbReference type="InterPro" id="IPR018641">
    <property type="entry name" value="Trfase_1_rSAM/seldom-assoc"/>
</dbReference>
<dbReference type="PANTHER" id="PTHR36529:SF1">
    <property type="entry name" value="GLYCOSYLTRANSFERASE"/>
    <property type="match status" value="1"/>
</dbReference>
<accession>A0A9J6RHB0</accession>
<dbReference type="InterPro" id="IPR029044">
    <property type="entry name" value="Nucleotide-diphossugar_trans"/>
</dbReference>
<dbReference type="Pfam" id="PF09837">
    <property type="entry name" value="DUF2064"/>
    <property type="match status" value="1"/>
</dbReference>
<dbReference type="EMBL" id="JAPTGG010000001">
    <property type="protein sequence ID" value="MCZ0863835.1"/>
    <property type="molecule type" value="Genomic_DNA"/>
</dbReference>
<reference evidence="1 2" key="1">
    <citation type="submission" date="2022-12" db="EMBL/GenBank/DDBJ databases">
        <title>Dasania phycosphaerae sp. nov., isolated from particulate material of the south coast of Korea.</title>
        <authorList>
            <person name="Jiang Y."/>
        </authorList>
    </citation>
    <scope>NUCLEOTIDE SEQUENCE [LARGE SCALE GENOMIC DNA]</scope>
    <source>
        <strain evidence="1 2">GY-19</strain>
    </source>
</reference>
<protein>
    <submittedName>
        <fullName evidence="1">TIGR04282 family arsenosugar biosynthesis glycosyltransferase</fullName>
    </submittedName>
</protein>
<dbReference type="PANTHER" id="PTHR36529">
    <property type="entry name" value="SLL1095 PROTEIN"/>
    <property type="match status" value="1"/>
</dbReference>
<keyword evidence="2" id="KW-1185">Reference proteome</keyword>